<feature type="transmembrane region" description="Helical" evidence="5">
    <location>
        <begin position="64"/>
        <end position="86"/>
    </location>
</feature>
<feature type="transmembrane region" description="Helical" evidence="5">
    <location>
        <begin position="20"/>
        <end position="40"/>
    </location>
</feature>
<dbReference type="PROSITE" id="PS00216">
    <property type="entry name" value="SUGAR_TRANSPORT_1"/>
    <property type="match status" value="1"/>
</dbReference>
<name>A0A5E4Q003_9NEOP</name>
<feature type="domain" description="Major facilitator superfamily (MFS) profile" evidence="6">
    <location>
        <begin position="21"/>
        <end position="458"/>
    </location>
</feature>
<feature type="transmembrane region" description="Helical" evidence="5">
    <location>
        <begin position="123"/>
        <end position="144"/>
    </location>
</feature>
<dbReference type="Pfam" id="PF00083">
    <property type="entry name" value="Sugar_tr"/>
    <property type="match status" value="1"/>
</dbReference>
<feature type="transmembrane region" description="Helical" evidence="5">
    <location>
        <begin position="273"/>
        <end position="295"/>
    </location>
</feature>
<evidence type="ECO:0000256" key="1">
    <source>
        <dbReference type="ARBA" id="ARBA00004141"/>
    </source>
</evidence>
<feature type="transmembrane region" description="Helical" evidence="5">
    <location>
        <begin position="177"/>
        <end position="198"/>
    </location>
</feature>
<keyword evidence="2 5" id="KW-0812">Transmembrane</keyword>
<dbReference type="GO" id="GO:0016020">
    <property type="term" value="C:membrane"/>
    <property type="evidence" value="ECO:0007669"/>
    <property type="project" value="UniProtKB-SubCell"/>
</dbReference>
<reference evidence="7 8" key="1">
    <citation type="submission" date="2017-07" db="EMBL/GenBank/DDBJ databases">
        <authorList>
            <person name="Talla V."/>
            <person name="Backstrom N."/>
        </authorList>
    </citation>
    <scope>NUCLEOTIDE SEQUENCE [LARGE SCALE GENOMIC DNA]</scope>
</reference>
<feature type="transmembrane region" description="Helical" evidence="5">
    <location>
        <begin position="151"/>
        <end position="171"/>
    </location>
</feature>
<protein>
    <recommendedName>
        <fullName evidence="6">Major facilitator superfamily (MFS) profile domain-containing protein</fullName>
    </recommendedName>
</protein>
<dbReference type="InterPro" id="IPR036259">
    <property type="entry name" value="MFS_trans_sf"/>
</dbReference>
<feature type="transmembrane region" description="Helical" evidence="5">
    <location>
        <begin position="430"/>
        <end position="452"/>
    </location>
</feature>
<evidence type="ECO:0000259" key="6">
    <source>
        <dbReference type="PROSITE" id="PS50850"/>
    </source>
</evidence>
<keyword evidence="3 5" id="KW-1133">Transmembrane helix</keyword>
<feature type="transmembrane region" description="Helical" evidence="5">
    <location>
        <begin position="93"/>
        <end position="111"/>
    </location>
</feature>
<dbReference type="PANTHER" id="PTHR48021">
    <property type="match status" value="1"/>
</dbReference>
<dbReference type="InterPro" id="IPR050549">
    <property type="entry name" value="MFS_Trehalose_Transporter"/>
</dbReference>
<feature type="transmembrane region" description="Helical" evidence="5">
    <location>
        <begin position="370"/>
        <end position="391"/>
    </location>
</feature>
<dbReference type="PROSITE" id="PS50850">
    <property type="entry name" value="MFS"/>
    <property type="match status" value="1"/>
</dbReference>
<feature type="transmembrane region" description="Helical" evidence="5">
    <location>
        <begin position="403"/>
        <end position="424"/>
    </location>
</feature>
<proteinExistence type="predicted"/>
<dbReference type="Proteomes" id="UP000324832">
    <property type="component" value="Unassembled WGS sequence"/>
</dbReference>
<organism evidence="7 8">
    <name type="scientific">Leptidea sinapis</name>
    <dbReference type="NCBI Taxonomy" id="189913"/>
    <lineage>
        <taxon>Eukaryota</taxon>
        <taxon>Metazoa</taxon>
        <taxon>Ecdysozoa</taxon>
        <taxon>Arthropoda</taxon>
        <taxon>Hexapoda</taxon>
        <taxon>Insecta</taxon>
        <taxon>Pterygota</taxon>
        <taxon>Neoptera</taxon>
        <taxon>Endopterygota</taxon>
        <taxon>Lepidoptera</taxon>
        <taxon>Glossata</taxon>
        <taxon>Ditrysia</taxon>
        <taxon>Papilionoidea</taxon>
        <taxon>Pieridae</taxon>
        <taxon>Dismorphiinae</taxon>
        <taxon>Leptidea</taxon>
    </lineage>
</organism>
<dbReference type="InterPro" id="IPR005829">
    <property type="entry name" value="Sugar_transporter_CS"/>
</dbReference>
<dbReference type="GO" id="GO:0022857">
    <property type="term" value="F:transmembrane transporter activity"/>
    <property type="evidence" value="ECO:0007669"/>
    <property type="project" value="InterPro"/>
</dbReference>
<dbReference type="SUPFAM" id="SSF103473">
    <property type="entry name" value="MFS general substrate transporter"/>
    <property type="match status" value="1"/>
</dbReference>
<dbReference type="EMBL" id="FZQP02001092">
    <property type="protein sequence ID" value="VVC91581.1"/>
    <property type="molecule type" value="Genomic_DNA"/>
</dbReference>
<gene>
    <name evidence="7" type="ORF">LSINAPIS_LOCUS4221</name>
</gene>
<dbReference type="Gene3D" id="1.20.1250.20">
    <property type="entry name" value="MFS general substrate transporter like domains"/>
    <property type="match status" value="1"/>
</dbReference>
<evidence type="ECO:0000256" key="4">
    <source>
        <dbReference type="ARBA" id="ARBA00023136"/>
    </source>
</evidence>
<keyword evidence="4 5" id="KW-0472">Membrane</keyword>
<feature type="transmembrane region" description="Helical" evidence="5">
    <location>
        <begin position="307"/>
        <end position="330"/>
    </location>
</feature>
<keyword evidence="8" id="KW-1185">Reference proteome</keyword>
<sequence length="492" mass="54947">MCNIELQNVPQRKGENLLHIAEAVVVSGLLFCCMSDGFIYGQMSGMIDALRADDSPIPLTEDDVSWLASTINITCIVGFIIVGVIADVLGRRIAITTLSTPVLICWIVIYYTGDKFVLQLTRVIVGVSYGGVLLLTFITIGEYVSPNIRPFCFNFMASVGSISGVTLGHILSTLMDWRKVALVGIIPTGLSCILPLLWEESPSWLASKGRFEECKKTFEALHLPSEKSNAELRNLIALEMKKKRDLLRVHSTSGSVRKNLYVLKQWYFWKIQMLSFIIGIYRVAAGRILFSTILLTMLPELTGYKDIFFCTLLVDGLGMFGAAVSCYTVSKFRMRPLLFSTGIAANFLLIILSALIYYGSTDVFSTWTKVVLLGAYYVVTFAGPYPVIDTVLGEIQPLGVKEFSLFICGSIAGVMHFVAIKIAPDMIKTIGYSGLFLVYAMFVFICLIYLWFFMPETRGRSLQEIEVFFMNGKFEDRKIFLSSEQKEDLLSV</sequence>
<evidence type="ECO:0000313" key="8">
    <source>
        <dbReference type="Proteomes" id="UP000324832"/>
    </source>
</evidence>
<evidence type="ECO:0000256" key="5">
    <source>
        <dbReference type="SAM" id="Phobius"/>
    </source>
</evidence>
<evidence type="ECO:0000256" key="3">
    <source>
        <dbReference type="ARBA" id="ARBA00022989"/>
    </source>
</evidence>
<feature type="transmembrane region" description="Helical" evidence="5">
    <location>
        <begin position="337"/>
        <end position="358"/>
    </location>
</feature>
<evidence type="ECO:0000256" key="2">
    <source>
        <dbReference type="ARBA" id="ARBA00022692"/>
    </source>
</evidence>
<dbReference type="InterPro" id="IPR005828">
    <property type="entry name" value="MFS_sugar_transport-like"/>
</dbReference>
<accession>A0A5E4Q003</accession>
<comment type="subcellular location">
    <subcellularLocation>
        <location evidence="1">Membrane</location>
        <topology evidence="1">Multi-pass membrane protein</topology>
    </subcellularLocation>
</comment>
<dbReference type="InterPro" id="IPR020846">
    <property type="entry name" value="MFS_dom"/>
</dbReference>
<dbReference type="PANTHER" id="PTHR48021:SF1">
    <property type="entry name" value="GH07001P-RELATED"/>
    <property type="match status" value="1"/>
</dbReference>
<dbReference type="AlphaFoldDB" id="A0A5E4Q003"/>
<evidence type="ECO:0000313" key="7">
    <source>
        <dbReference type="EMBL" id="VVC91581.1"/>
    </source>
</evidence>